<reference evidence="5" key="1">
    <citation type="journal article" date="2017" name="Front. Plant Sci.">
        <title>Climate Clever Clovers: New Paradigm to Reduce the Environmental Footprint of Ruminants by Breeding Low Methanogenic Forages Utilizing Haplotype Variation.</title>
        <authorList>
            <person name="Kaur P."/>
            <person name="Appels R."/>
            <person name="Bayer P.E."/>
            <person name="Keeble-Gagnere G."/>
            <person name="Wang J."/>
            <person name="Hirakawa H."/>
            <person name="Shirasawa K."/>
            <person name="Vercoe P."/>
            <person name="Stefanova K."/>
            <person name="Durmic Z."/>
            <person name="Nichols P."/>
            <person name="Revell C."/>
            <person name="Isobe S.N."/>
            <person name="Edwards D."/>
            <person name="Erskine W."/>
        </authorList>
    </citation>
    <scope>NUCLEOTIDE SEQUENCE [LARGE SCALE GENOMIC DNA]</scope>
    <source>
        <strain evidence="5">cv. Daliak</strain>
    </source>
</reference>
<evidence type="ECO:0000313" key="4">
    <source>
        <dbReference type="EMBL" id="GAU41422.1"/>
    </source>
</evidence>
<dbReference type="NCBIfam" id="TIGR00756">
    <property type="entry name" value="PPR"/>
    <property type="match status" value="7"/>
</dbReference>
<feature type="repeat" description="PPR" evidence="3">
    <location>
        <begin position="39"/>
        <end position="73"/>
    </location>
</feature>
<accession>A0A2Z6NYR1</accession>
<evidence type="ECO:0000256" key="1">
    <source>
        <dbReference type="ARBA" id="ARBA00007626"/>
    </source>
</evidence>
<comment type="similarity">
    <text evidence="1">Belongs to the PPR family. P subfamily.</text>
</comment>
<dbReference type="Pfam" id="PF12854">
    <property type="entry name" value="PPR_1"/>
    <property type="match status" value="1"/>
</dbReference>
<feature type="repeat" description="PPR" evidence="3">
    <location>
        <begin position="203"/>
        <end position="237"/>
    </location>
</feature>
<feature type="repeat" description="PPR" evidence="3">
    <location>
        <begin position="238"/>
        <end position="272"/>
    </location>
</feature>
<dbReference type="Proteomes" id="UP000242715">
    <property type="component" value="Unassembled WGS sequence"/>
</dbReference>
<dbReference type="InterPro" id="IPR011990">
    <property type="entry name" value="TPR-like_helical_dom_sf"/>
</dbReference>
<evidence type="ECO:0000256" key="2">
    <source>
        <dbReference type="ARBA" id="ARBA00022737"/>
    </source>
</evidence>
<dbReference type="AlphaFoldDB" id="A0A2Z6NYR1"/>
<dbReference type="PANTHER" id="PTHR47447">
    <property type="entry name" value="OS03G0856100 PROTEIN"/>
    <property type="match status" value="1"/>
</dbReference>
<organism evidence="4 5">
    <name type="scientific">Trifolium subterraneum</name>
    <name type="common">Subterranean clover</name>
    <dbReference type="NCBI Taxonomy" id="3900"/>
    <lineage>
        <taxon>Eukaryota</taxon>
        <taxon>Viridiplantae</taxon>
        <taxon>Streptophyta</taxon>
        <taxon>Embryophyta</taxon>
        <taxon>Tracheophyta</taxon>
        <taxon>Spermatophyta</taxon>
        <taxon>Magnoliopsida</taxon>
        <taxon>eudicotyledons</taxon>
        <taxon>Gunneridae</taxon>
        <taxon>Pentapetalae</taxon>
        <taxon>rosids</taxon>
        <taxon>fabids</taxon>
        <taxon>Fabales</taxon>
        <taxon>Fabaceae</taxon>
        <taxon>Papilionoideae</taxon>
        <taxon>50 kb inversion clade</taxon>
        <taxon>NPAAA clade</taxon>
        <taxon>Hologalegina</taxon>
        <taxon>IRL clade</taxon>
        <taxon>Trifolieae</taxon>
        <taxon>Trifolium</taxon>
    </lineage>
</organism>
<dbReference type="OrthoDB" id="185373at2759"/>
<evidence type="ECO:0000256" key="3">
    <source>
        <dbReference type="PROSITE-ProRule" id="PRU00708"/>
    </source>
</evidence>
<dbReference type="EMBL" id="DF973863">
    <property type="protein sequence ID" value="GAU41422.1"/>
    <property type="molecule type" value="Genomic_DNA"/>
</dbReference>
<protein>
    <recommendedName>
        <fullName evidence="6">Pentacotripeptide-repeat region of PRORP domain-containing protein</fullName>
    </recommendedName>
</protein>
<name>A0A2Z6NYR1_TRISU</name>
<feature type="repeat" description="PPR" evidence="3">
    <location>
        <begin position="308"/>
        <end position="342"/>
    </location>
</feature>
<dbReference type="InterPro" id="IPR002885">
    <property type="entry name" value="PPR_rpt"/>
</dbReference>
<evidence type="ECO:0008006" key="6">
    <source>
        <dbReference type="Google" id="ProtNLM"/>
    </source>
</evidence>
<keyword evidence="5" id="KW-1185">Reference proteome</keyword>
<evidence type="ECO:0000313" key="5">
    <source>
        <dbReference type="Proteomes" id="UP000242715"/>
    </source>
</evidence>
<sequence length="395" mass="45180">MRVDNLSVEHIVKILGRESQYSIASKLFDIIPVEEYSLDVKACTTVLHSYARTGKYKRAIEIFEKMKETGLDPTLVTYNVMLDVYGKMGRSWDKILELLDQIKSRGLVFDDFTCSTVISACGREEALNIFKEMEDNNCVPDAITYNELVAVGIEKVENEIYDGHVFPSWTLLRTLVLTYYKCRQLRGMVRAFHQLQKNGYKLDMVVINSVLSLFVQNKKLEKAHEMLDLIRNNGLKPNLVTYNSLIDLYARVGDCWKAEEMLKEIRNSGLNPDVVSYNTVIKGFCKKGLVQEAIRILQEMTNNGIQPCPITFNTFLSCYAGKGLFAEADEVIRYMIEHGCMPNELSYKIVIDGYIKAKKHKETMDFVSKIKEIDISFDDQSLKKLASCIREGLET</sequence>
<feature type="repeat" description="PPR" evidence="3">
    <location>
        <begin position="273"/>
        <end position="307"/>
    </location>
</feature>
<dbReference type="PANTHER" id="PTHR47447:SF21">
    <property type="entry name" value="PENTACOTRIPEPTIDE-REPEAT REGION OF PRORP DOMAIN-CONTAINING PROTEIN"/>
    <property type="match status" value="1"/>
</dbReference>
<dbReference type="Pfam" id="PF13812">
    <property type="entry name" value="PPR_3"/>
    <property type="match status" value="3"/>
</dbReference>
<feature type="repeat" description="PPR" evidence="3">
    <location>
        <begin position="74"/>
        <end position="109"/>
    </location>
</feature>
<proteinExistence type="inferred from homology"/>
<keyword evidence="2" id="KW-0677">Repeat</keyword>
<dbReference type="Pfam" id="PF13041">
    <property type="entry name" value="PPR_2"/>
    <property type="match status" value="1"/>
</dbReference>
<gene>
    <name evidence="4" type="ORF">TSUD_26020</name>
</gene>
<dbReference type="Gene3D" id="1.25.40.10">
    <property type="entry name" value="Tetratricopeptide repeat domain"/>
    <property type="match status" value="3"/>
</dbReference>
<dbReference type="PROSITE" id="PS51375">
    <property type="entry name" value="PPR"/>
    <property type="match status" value="6"/>
</dbReference>